<proteinExistence type="predicted"/>
<name>A0A314UX19_PRUYE</name>
<evidence type="ECO:0000313" key="2">
    <source>
        <dbReference type="Proteomes" id="UP000250321"/>
    </source>
</evidence>
<protein>
    <submittedName>
        <fullName evidence="1">Uncharacterized protein</fullName>
    </submittedName>
</protein>
<accession>A0A314UX19</accession>
<comment type="caution">
    <text evidence="1">The sequence shown here is derived from an EMBL/GenBank/DDBJ whole genome shotgun (WGS) entry which is preliminary data.</text>
</comment>
<dbReference type="AlphaFoldDB" id="A0A314UX19"/>
<keyword evidence="2" id="KW-1185">Reference proteome</keyword>
<sequence length="62" mass="6523">MGLAKLARADVLPTLHLSSNPTLRGVYGVGVSISQIGKEKNKSNVGAIPFSSSRIASMFSYV</sequence>
<reference evidence="1 2" key="1">
    <citation type="submission" date="2018-02" db="EMBL/GenBank/DDBJ databases">
        <title>Draft genome of wild Prunus yedoensis var. nudiflora.</title>
        <authorList>
            <person name="Baek S."/>
            <person name="Kim J.-H."/>
            <person name="Choi K."/>
            <person name="Kim G.-B."/>
            <person name="Cho A."/>
            <person name="Jang H."/>
            <person name="Shin C.-H."/>
            <person name="Yu H.-J."/>
            <person name="Mun J.-H."/>
        </authorList>
    </citation>
    <scope>NUCLEOTIDE SEQUENCE [LARGE SCALE GENOMIC DNA]</scope>
    <source>
        <strain evidence="2">cv. Jeju island</strain>
        <tissue evidence="1">Leaf</tissue>
    </source>
</reference>
<organism evidence="1 2">
    <name type="scientific">Prunus yedoensis var. nudiflora</name>
    <dbReference type="NCBI Taxonomy" id="2094558"/>
    <lineage>
        <taxon>Eukaryota</taxon>
        <taxon>Viridiplantae</taxon>
        <taxon>Streptophyta</taxon>
        <taxon>Embryophyta</taxon>
        <taxon>Tracheophyta</taxon>
        <taxon>Spermatophyta</taxon>
        <taxon>Magnoliopsida</taxon>
        <taxon>eudicotyledons</taxon>
        <taxon>Gunneridae</taxon>
        <taxon>Pentapetalae</taxon>
        <taxon>rosids</taxon>
        <taxon>fabids</taxon>
        <taxon>Rosales</taxon>
        <taxon>Rosaceae</taxon>
        <taxon>Amygdaloideae</taxon>
        <taxon>Amygdaleae</taxon>
        <taxon>Prunus</taxon>
    </lineage>
</organism>
<dbReference type="Proteomes" id="UP000250321">
    <property type="component" value="Unassembled WGS sequence"/>
</dbReference>
<evidence type="ECO:0000313" key="1">
    <source>
        <dbReference type="EMBL" id="PQM41094.1"/>
    </source>
</evidence>
<gene>
    <name evidence="1" type="ORF">Pyn_02036</name>
</gene>
<dbReference type="EMBL" id="PJQY01002991">
    <property type="protein sequence ID" value="PQM41094.1"/>
    <property type="molecule type" value="Genomic_DNA"/>
</dbReference>